<reference evidence="3" key="1">
    <citation type="journal article" date="2009" name="Appl. Environ. Microbiol.">
        <title>Complete genome sequence of the chemolithoautotrophic marine magnetotactic coccus strain MC-1.</title>
        <authorList>
            <person name="Schubbe S."/>
            <person name="Williams T.J."/>
            <person name="Xie G."/>
            <person name="Kiss H.E."/>
            <person name="Brettin T.S."/>
            <person name="Martinez D."/>
            <person name="Ross C.A."/>
            <person name="Schuler D."/>
            <person name="Cox B.L."/>
            <person name="Nealson K.H."/>
            <person name="Bazylinski D.A."/>
        </authorList>
    </citation>
    <scope>NUCLEOTIDE SEQUENCE [LARGE SCALE GENOMIC DNA]</scope>
    <source>
        <strain evidence="3">ATCC BAA-1437 / JCM 17883 / MC-1</strain>
    </source>
</reference>
<keyword evidence="3" id="KW-1185">Reference proteome</keyword>
<dbReference type="SUPFAM" id="SSF51011">
    <property type="entry name" value="Glycosyl hydrolase domain"/>
    <property type="match status" value="1"/>
</dbReference>
<dbReference type="CAZy" id="GH13">
    <property type="family name" value="Glycoside Hydrolase Family 13"/>
</dbReference>
<dbReference type="HOGENOM" id="CLU_022796_0_0_5"/>
<protein>
    <submittedName>
        <fullName evidence="2">Alpha amylase, catalytic region</fullName>
    </submittedName>
</protein>
<dbReference type="InterPro" id="IPR044077">
    <property type="entry name" value="Amylosucrase"/>
</dbReference>
<dbReference type="Pfam" id="PF00128">
    <property type="entry name" value="Alpha-amylase"/>
    <property type="match status" value="1"/>
</dbReference>
<dbReference type="KEGG" id="mgm:Mmc1_3514"/>
<dbReference type="PANTHER" id="PTHR10357">
    <property type="entry name" value="ALPHA-AMYLASE FAMILY MEMBER"/>
    <property type="match status" value="1"/>
</dbReference>
<organism evidence="2 3">
    <name type="scientific">Magnetococcus marinus (strain ATCC BAA-1437 / JCM 17883 / MC-1)</name>
    <dbReference type="NCBI Taxonomy" id="156889"/>
    <lineage>
        <taxon>Bacteria</taxon>
        <taxon>Pseudomonadati</taxon>
        <taxon>Pseudomonadota</taxon>
        <taxon>Magnetococcia</taxon>
        <taxon>Magnetococcales</taxon>
        <taxon>Magnetococcaceae</taxon>
        <taxon>Magnetococcus</taxon>
    </lineage>
</organism>
<evidence type="ECO:0000313" key="3">
    <source>
        <dbReference type="Proteomes" id="UP000002586"/>
    </source>
</evidence>
<dbReference type="Proteomes" id="UP000002586">
    <property type="component" value="Chromosome"/>
</dbReference>
<dbReference type="GO" id="GO:0047669">
    <property type="term" value="F:amylosucrase activity"/>
    <property type="evidence" value="ECO:0007669"/>
    <property type="project" value="InterPro"/>
</dbReference>
<proteinExistence type="predicted"/>
<sequence length="651" mass="75114">MYEQVSHSLLNEIMLELDPEILKQNQMRYFYTRLGANFYAIHSIAKVLYGNRNDFNEQMKRLVETMARQYIARPAQYRESDLEREKDHTWFLHQQWVGMALYSDGFANDLQGLNTKLSYLQELGINMIHIMPLLDCPPNKSDGGYAIRDFRKIDSRAGTLEDITTLADSMHTRGMLLTLDVVLNHTSDEHEWARRAREGDSDYQNYFYVFKDRSMPDLFEESMVEIFPQTAPGNFTWSEEMGRWVMTSFNSYQWDLNYSNPSVLIEILDIILYWANLGADIMRLDAVAFLWKKIGSTCQNQREAHLILQLLKDCCQVTAPGVLFIAEAIVSPLEITKYFGEDAINAKECEIAYNATLMALLWDAIATKKAELLYRGIKSLPDKLERATWLNYIRCHDDIGLGFDDTDIRQAGYEPFAHRRFLVDYFTGGYTDSPARGRPFGQNDKTGDARISGTLASLAGLESALYEGNEEAVHTSIQMILLLHSVILSFGGIPLLYYGDELGTLNDYSYEQQESKREDSRWIHRPTIDWDKAELRNQPGSVEYRLFNALKKMIAVRKEIPAFADFNNREMLDLGNPHLLAYARFDFMHASAKVLVICNFDLKPQYVELEQLRQLGFLKSHNLRDASTGESPQRFNDQLAIPAYGFYWLME</sequence>
<dbReference type="InterPro" id="IPR017853">
    <property type="entry name" value="GH"/>
</dbReference>
<dbReference type="OrthoDB" id="9805159at2"/>
<dbReference type="InterPro" id="IPR045857">
    <property type="entry name" value="O16G_dom_2"/>
</dbReference>
<dbReference type="Gene3D" id="1.10.1740.10">
    <property type="match status" value="1"/>
</dbReference>
<feature type="domain" description="Glycosyl hydrolase family 13 catalytic" evidence="1">
    <location>
        <begin position="100"/>
        <end position="557"/>
    </location>
</feature>
<evidence type="ECO:0000259" key="1">
    <source>
        <dbReference type="SMART" id="SM00642"/>
    </source>
</evidence>
<dbReference type="Gene3D" id="3.90.400.10">
    <property type="entry name" value="Oligo-1,6-glucosidase, Domain 2"/>
    <property type="match status" value="1"/>
</dbReference>
<accession>A0LDF6</accession>
<dbReference type="SUPFAM" id="SSF51445">
    <property type="entry name" value="(Trans)glycosidases"/>
    <property type="match status" value="1"/>
</dbReference>
<dbReference type="AlphaFoldDB" id="A0LDF6"/>
<dbReference type="InterPro" id="IPR013780">
    <property type="entry name" value="Glyco_hydro_b"/>
</dbReference>
<dbReference type="RefSeq" id="WP_011715055.1">
    <property type="nucleotide sequence ID" value="NC_008576.1"/>
</dbReference>
<dbReference type="Gene3D" id="3.20.20.80">
    <property type="entry name" value="Glycosidases"/>
    <property type="match status" value="1"/>
</dbReference>
<reference evidence="2 3" key="2">
    <citation type="journal article" date="2012" name="Int. J. Syst. Evol. Microbiol.">
        <title>Magnetococcus marinus gen. nov., sp. nov., a marine, magnetotactic bacterium that represents a novel lineage (Magnetococcaceae fam. nov.; Magnetococcales ord. nov.) at the base of the Alphaproteobacteria.</title>
        <authorList>
            <person name="Bazylinski D.A."/>
            <person name="Williams T.J."/>
            <person name="Lefevre C.T."/>
            <person name="Berg R.J."/>
            <person name="Zhang C.L."/>
            <person name="Bowser S.S."/>
            <person name="Dean A.J."/>
            <person name="Beveridge T.J."/>
        </authorList>
    </citation>
    <scope>NUCLEOTIDE SEQUENCE [LARGE SCALE GENOMIC DNA]</scope>
    <source>
        <strain evidence="3">ATCC BAA-1437 / JCM 17883 / MC-1</strain>
    </source>
</reference>
<evidence type="ECO:0000313" key="2">
    <source>
        <dbReference type="EMBL" id="ABK45999.1"/>
    </source>
</evidence>
<name>A0LDF6_MAGMM</name>
<dbReference type="eggNOG" id="COG0366">
    <property type="taxonomic scope" value="Bacteria"/>
</dbReference>
<dbReference type="GO" id="GO:0005975">
    <property type="term" value="P:carbohydrate metabolic process"/>
    <property type="evidence" value="ECO:0007669"/>
    <property type="project" value="InterPro"/>
</dbReference>
<dbReference type="Gene3D" id="2.60.40.1180">
    <property type="entry name" value="Golgi alpha-mannosidase II"/>
    <property type="match status" value="1"/>
</dbReference>
<dbReference type="CDD" id="cd11324">
    <property type="entry name" value="AmyAc_Amylosucrase"/>
    <property type="match status" value="1"/>
</dbReference>
<dbReference type="EMBL" id="CP000471">
    <property type="protein sequence ID" value="ABK45999.1"/>
    <property type="molecule type" value="Genomic_DNA"/>
</dbReference>
<dbReference type="PANTHER" id="PTHR10357:SF213">
    <property type="entry name" value="ALPHA AMYLASE CATALYTIC REGION"/>
    <property type="match status" value="1"/>
</dbReference>
<dbReference type="STRING" id="156889.Mmc1_3514"/>
<gene>
    <name evidence="2" type="ordered locus">Mmc1_3514</name>
</gene>
<dbReference type="SMART" id="SM00642">
    <property type="entry name" value="Aamy"/>
    <property type="match status" value="1"/>
</dbReference>
<dbReference type="InterPro" id="IPR006047">
    <property type="entry name" value="GH13_cat_dom"/>
</dbReference>